<dbReference type="PROSITE" id="PS50188">
    <property type="entry name" value="B302_SPRY"/>
    <property type="match status" value="1"/>
</dbReference>
<dbReference type="PANTHER" id="PTHR45774">
    <property type="entry name" value="BTB/POZ DOMAIN-CONTAINING"/>
    <property type="match status" value="1"/>
</dbReference>
<dbReference type="InterPro" id="IPR043136">
    <property type="entry name" value="B30.2/SPRY_sf"/>
</dbReference>
<evidence type="ECO:0000313" key="2">
    <source>
        <dbReference type="Proteomes" id="UP000887572"/>
    </source>
</evidence>
<dbReference type="Proteomes" id="UP000887572">
    <property type="component" value="Unplaced"/>
</dbReference>
<dbReference type="Pfam" id="PF00622">
    <property type="entry name" value="SPRY"/>
    <property type="match status" value="1"/>
</dbReference>
<accession>A0A914H740</accession>
<dbReference type="InterPro" id="IPR044736">
    <property type="entry name" value="Gid1/RanBPM/SPLA_SPRY"/>
</dbReference>
<protein>
    <submittedName>
        <fullName evidence="3">B30.2/SPRY domain-containing protein</fullName>
    </submittedName>
</protein>
<dbReference type="SUPFAM" id="SSF49899">
    <property type="entry name" value="Concanavalin A-like lectins/glucanases"/>
    <property type="match status" value="1"/>
</dbReference>
<dbReference type="WBParaSite" id="Gr19_v10_g14436.t1">
    <property type="protein sequence ID" value="Gr19_v10_g14436.t1"/>
    <property type="gene ID" value="Gr19_v10_g14436"/>
</dbReference>
<evidence type="ECO:0000259" key="1">
    <source>
        <dbReference type="PROSITE" id="PS50188"/>
    </source>
</evidence>
<dbReference type="InterPro" id="IPR013320">
    <property type="entry name" value="ConA-like_dom_sf"/>
</dbReference>
<dbReference type="CDD" id="cd12885">
    <property type="entry name" value="SPRY_RanBP_like"/>
    <property type="match status" value="1"/>
</dbReference>
<proteinExistence type="predicted"/>
<dbReference type="InterPro" id="IPR003877">
    <property type="entry name" value="SPRY_dom"/>
</dbReference>
<dbReference type="AlphaFoldDB" id="A0A914H740"/>
<keyword evidence="2" id="KW-1185">Reference proteome</keyword>
<dbReference type="Gene3D" id="2.60.120.920">
    <property type="match status" value="1"/>
</dbReference>
<feature type="domain" description="B30.2/SPRY" evidence="1">
    <location>
        <begin position="349"/>
        <end position="540"/>
    </location>
</feature>
<organism evidence="2 3">
    <name type="scientific">Globodera rostochiensis</name>
    <name type="common">Golden nematode worm</name>
    <name type="synonym">Heterodera rostochiensis</name>
    <dbReference type="NCBI Taxonomy" id="31243"/>
    <lineage>
        <taxon>Eukaryota</taxon>
        <taxon>Metazoa</taxon>
        <taxon>Ecdysozoa</taxon>
        <taxon>Nematoda</taxon>
        <taxon>Chromadorea</taxon>
        <taxon>Rhabditida</taxon>
        <taxon>Tylenchina</taxon>
        <taxon>Tylenchomorpha</taxon>
        <taxon>Tylenchoidea</taxon>
        <taxon>Heteroderidae</taxon>
        <taxon>Heteroderinae</taxon>
        <taxon>Globodera</taxon>
    </lineage>
</organism>
<name>A0A914H740_GLORO</name>
<sequence length="588" mass="66845">MCFNCSGDHHKMTRNTTKPESNKKFSCLDKHRARTEVFPCTRSLELLPIRKRTPTRLDSPKYLINLEKIGGEIELIDEKPDILIGMGEFWRFFQKVEPFKDGLVKVQTVFGPIICGEMKGMENRMKSFTAMSLEVEEEKTDKFWDLETIGVRDDPTEKDDEIFKEQLKEGIVEETEIKGHDEHFLPHHCVVVSEVRYTYFINFPTINEIDTASRRAFGKKSENGTIMKAKRLAARVAGAYEARGGKWRDELEKYLVKNKALESVFVHVPGVPQRIHALRCADKKCRQNRKEPSAANRRAMLGPAIFKIRFPLIPQKNFTENIVRSGVLTRDEIISVYVYHSHPEAGLPELYQLQFPTNKRPLPGLTLQNRWDSAACHKKLTLSEPDGLIVQFIGKNGERRSVFAERPIPNKDSGIFYYEVTISGEGDDIYIGLANKQMALNSRVGENHKGTYSYANYGIFWVDGANAPIWDGDYDIEGFDAGDVVGCGVDLATRQIIYTKNGERLETDGLHVDFAADLFPCISLYNPGTKIKANFGPNFKFALPKKPRKTSRMKHLLDTGHPADVHFLVVEGDKKEASFGKSQKVPKY</sequence>
<dbReference type="InterPro" id="IPR001870">
    <property type="entry name" value="B30.2/SPRY"/>
</dbReference>
<reference evidence="3" key="1">
    <citation type="submission" date="2022-11" db="UniProtKB">
        <authorList>
            <consortium name="WormBaseParasite"/>
        </authorList>
    </citation>
    <scope>IDENTIFICATION</scope>
</reference>
<dbReference type="SMART" id="SM00449">
    <property type="entry name" value="SPRY"/>
    <property type="match status" value="1"/>
</dbReference>
<evidence type="ECO:0000313" key="3">
    <source>
        <dbReference type="WBParaSite" id="Gr19_v10_g14436.t1"/>
    </source>
</evidence>